<dbReference type="Gene3D" id="3.30.70.330">
    <property type="match status" value="1"/>
</dbReference>
<comment type="caution">
    <text evidence="2">The sequence shown here is derived from an EMBL/GenBank/DDBJ whole genome shotgun (WGS) entry which is preliminary data.</text>
</comment>
<dbReference type="PROSITE" id="PS50102">
    <property type="entry name" value="RRM"/>
    <property type="match status" value="1"/>
</dbReference>
<dbReference type="InterPro" id="IPR000504">
    <property type="entry name" value="RRM_dom"/>
</dbReference>
<evidence type="ECO:0000259" key="1">
    <source>
        <dbReference type="PROSITE" id="PS50102"/>
    </source>
</evidence>
<dbReference type="PANTHER" id="PTHR15241">
    <property type="entry name" value="TRANSFORMER-2-RELATED"/>
    <property type="match status" value="1"/>
</dbReference>
<reference evidence="2" key="1">
    <citation type="submission" date="2022-01" db="EMBL/GenBank/DDBJ databases">
        <authorList>
            <person name="Jo J.-H."/>
            <person name="Im W.-T."/>
        </authorList>
    </citation>
    <scope>NUCLEOTIDE SEQUENCE</scope>
    <source>
        <strain evidence="2">NA20</strain>
    </source>
</reference>
<dbReference type="Pfam" id="PF00076">
    <property type="entry name" value="RRM_1"/>
    <property type="match status" value="1"/>
</dbReference>
<feature type="domain" description="RRM" evidence="1">
    <location>
        <begin position="1"/>
        <end position="79"/>
    </location>
</feature>
<keyword evidence="3" id="KW-1185">Reference proteome</keyword>
<sequence>MDICISNIGLHVSRYDIRQLFEPFGSVQSVEVVTDHRTGASCGFARIKMRSRKAAEKAIDILDGIDIEGQFVSVAPERVNLSQ</sequence>
<dbReference type="PANTHER" id="PTHR15241:SF304">
    <property type="entry name" value="RRM DOMAIN-CONTAINING PROTEIN"/>
    <property type="match status" value="1"/>
</dbReference>
<dbReference type="RefSeq" id="WP_237872210.1">
    <property type="nucleotide sequence ID" value="NZ_JAKLTR010000007.1"/>
</dbReference>
<evidence type="ECO:0000313" key="3">
    <source>
        <dbReference type="Proteomes" id="UP001165367"/>
    </source>
</evidence>
<accession>A0ABS9KS67</accession>
<proteinExistence type="predicted"/>
<dbReference type="SMART" id="SM00360">
    <property type="entry name" value="RRM"/>
    <property type="match status" value="1"/>
</dbReference>
<dbReference type="InterPro" id="IPR012677">
    <property type="entry name" value="Nucleotide-bd_a/b_plait_sf"/>
</dbReference>
<organism evidence="2 3">
    <name type="scientific">Terrimonas ginsenosidimutans</name>
    <dbReference type="NCBI Taxonomy" id="2908004"/>
    <lineage>
        <taxon>Bacteria</taxon>
        <taxon>Pseudomonadati</taxon>
        <taxon>Bacteroidota</taxon>
        <taxon>Chitinophagia</taxon>
        <taxon>Chitinophagales</taxon>
        <taxon>Chitinophagaceae</taxon>
        <taxon>Terrimonas</taxon>
    </lineage>
</organism>
<dbReference type="InterPro" id="IPR035979">
    <property type="entry name" value="RBD_domain_sf"/>
</dbReference>
<gene>
    <name evidence="2" type="ORF">LZZ85_12630</name>
</gene>
<dbReference type="Proteomes" id="UP001165367">
    <property type="component" value="Unassembled WGS sequence"/>
</dbReference>
<dbReference type="SUPFAM" id="SSF54928">
    <property type="entry name" value="RNA-binding domain, RBD"/>
    <property type="match status" value="1"/>
</dbReference>
<name>A0ABS9KS67_9BACT</name>
<protein>
    <submittedName>
        <fullName evidence="2">RNA-binding protein</fullName>
    </submittedName>
</protein>
<evidence type="ECO:0000313" key="2">
    <source>
        <dbReference type="EMBL" id="MCG2615137.1"/>
    </source>
</evidence>
<dbReference type="CDD" id="cd00590">
    <property type="entry name" value="RRM_SF"/>
    <property type="match status" value="1"/>
</dbReference>
<dbReference type="EMBL" id="JAKLTR010000007">
    <property type="protein sequence ID" value="MCG2615137.1"/>
    <property type="molecule type" value="Genomic_DNA"/>
</dbReference>